<dbReference type="SUPFAM" id="SSF55486">
    <property type="entry name" value="Metalloproteases ('zincins'), catalytic domain"/>
    <property type="match status" value="1"/>
</dbReference>
<dbReference type="Pfam" id="PF17900">
    <property type="entry name" value="Peptidase_M1_N"/>
    <property type="match status" value="1"/>
</dbReference>
<sequence length="1000" mass="114347">MEAEEFEISILGPVSTASPSENNQSTVNHMGAVAKKPRSRGHCCLKYVRVLFLLLFLAGLCSAGGYFIWFWKKRHPVVEGEVNNYEEVDYYDVVPSGSDPTVPSDDCPWNAERLPSDLLPYGYKITLKLNLRRKQFFGSVDIRMRCMEATEYVVLHARQINSSGAKVELSDLTTSENIEILEPTEYNEKQEVFVIQLLQKLTPGRIYKVSILGYGGRVRPEAPGMYKRTFRNGVKRRTSSQLLVSSLKPMGARYVFPCMDDPAMKATFDVTIEHPKGQTALSNMPSKTKTVLTDGWVREEFYRTPKMSTHLLGFALFDGLTSLEAVISRGRVVRVWAPFDPEENPSVEVALNTTIDAIHNIEQLVPVEYQLTKTDVIPVPGLSVPSSDYCGLLMIRETALFCDGQESSMSQQLKCELAISKAVAHNWFGNSVTVEWWDDLWLTEALSTMLAYESVAYQRPDVNICDLQWDEMIQPAMAADIFSRVDLSSYGHAAAIGEDPAVGGKGIGLLRMLDTIISDKEFLKAIENVLARFSHDNMNRSQFWDAVSEATGFRIDVAAFMEPWVTQLGYPYVSIGRYQERDESRNQYFVQLPFYYSGFVSFMRHLQTITWEIPVTWKSEGQTDTRLLTMTEDKYIIPDETSPEEWVLGNSDSRGFYRVNYDNKNWALLADYLQYNHTLLEPSVRAVLIDDAFNNVRGSILLIPTAMEMTRYLDKEENYVPWRAALDALHYVKTVVHGSCPSSSQCPYHCRLQEYIARKAARVLKRHTFYETSPEKRLLVAVTFKAACQNGNRNVTKRAKIMFDRWKRKRVRIPPDIRESVIHVGISAGDENVWWHVWKQSNASAISAQDRQIFLCGLAASQQEWVLWRYLRYIFEEKGITVQEASLIFKCVTQTKVGRETAWKFVQGNWEKLTSKYADVPSLLKAIIQSTLTGLSTDQHFQQLEHFSSSVQEKYLRDLLDDAVHATRLNQRYIDRNMPYLQDWLKVPCATRVDTRETNP</sequence>
<evidence type="ECO:0000256" key="4">
    <source>
        <dbReference type="ARBA" id="ARBA00022801"/>
    </source>
</evidence>
<dbReference type="Gene3D" id="1.10.390.10">
    <property type="entry name" value="Neutral Protease Domain 2"/>
    <property type="match status" value="1"/>
</dbReference>
<evidence type="ECO:0000259" key="10">
    <source>
        <dbReference type="Pfam" id="PF11838"/>
    </source>
</evidence>
<dbReference type="Proteomes" id="UP000001554">
    <property type="component" value="Chromosome 3"/>
</dbReference>
<keyword evidence="12" id="KW-1185">Reference proteome</keyword>
<evidence type="ECO:0000256" key="6">
    <source>
        <dbReference type="ARBA" id="ARBA00023049"/>
    </source>
</evidence>
<dbReference type="InterPro" id="IPR014782">
    <property type="entry name" value="Peptidase_M1_dom"/>
</dbReference>
<dbReference type="InterPro" id="IPR024571">
    <property type="entry name" value="ERAP1-like_C_dom"/>
</dbReference>
<dbReference type="PANTHER" id="PTHR11533:SF294">
    <property type="entry name" value="THYROTROPIN-RELEASING HORMONE-DEGRADING ECTOENZYME"/>
    <property type="match status" value="1"/>
</dbReference>
<dbReference type="GO" id="GO:0070006">
    <property type="term" value="F:metalloaminopeptidase activity"/>
    <property type="evidence" value="ECO:0000318"/>
    <property type="project" value="GO_Central"/>
</dbReference>
<feature type="domain" description="Peptidase M1 membrane alanine aminopeptidase" evidence="9">
    <location>
        <begin position="350"/>
        <end position="564"/>
    </location>
</feature>
<dbReference type="OrthoDB" id="10031169at2759"/>
<dbReference type="GeneID" id="118412153"/>
<evidence type="ECO:0000256" key="3">
    <source>
        <dbReference type="ARBA" id="ARBA00022723"/>
    </source>
</evidence>
<dbReference type="SUPFAM" id="SSF63737">
    <property type="entry name" value="Leukotriene A4 hydrolase N-terminal domain"/>
    <property type="match status" value="1"/>
</dbReference>
<keyword evidence="2 8" id="KW-0645">Protease</keyword>
<evidence type="ECO:0000313" key="12">
    <source>
        <dbReference type="Proteomes" id="UP000001554"/>
    </source>
</evidence>
<dbReference type="Pfam" id="PF01433">
    <property type="entry name" value="Peptidase_M1"/>
    <property type="match status" value="1"/>
</dbReference>
<evidence type="ECO:0000256" key="7">
    <source>
        <dbReference type="PIRSR" id="PIRSR634016-3"/>
    </source>
</evidence>
<keyword evidence="6 8" id="KW-0482">Metalloprotease</keyword>
<dbReference type="GO" id="GO:0008270">
    <property type="term" value="F:zinc ion binding"/>
    <property type="evidence" value="ECO:0007669"/>
    <property type="project" value="UniProtKB-UniRule"/>
</dbReference>
<organism evidence="12 13">
    <name type="scientific">Branchiostoma floridae</name>
    <name type="common">Florida lancelet</name>
    <name type="synonym">Amphioxus</name>
    <dbReference type="NCBI Taxonomy" id="7739"/>
    <lineage>
        <taxon>Eukaryota</taxon>
        <taxon>Metazoa</taxon>
        <taxon>Chordata</taxon>
        <taxon>Cephalochordata</taxon>
        <taxon>Leptocardii</taxon>
        <taxon>Amphioxiformes</taxon>
        <taxon>Branchiostomatidae</taxon>
        <taxon>Branchiostoma</taxon>
    </lineage>
</organism>
<keyword evidence="5 7" id="KW-0862">Zinc</keyword>
<evidence type="ECO:0000256" key="2">
    <source>
        <dbReference type="ARBA" id="ARBA00022670"/>
    </source>
</evidence>
<feature type="domain" description="Aminopeptidase N-like N-terminal" evidence="11">
    <location>
        <begin position="120"/>
        <end position="311"/>
    </location>
</feature>
<evidence type="ECO:0000256" key="5">
    <source>
        <dbReference type="ARBA" id="ARBA00022833"/>
    </source>
</evidence>
<feature type="transmembrane region" description="Helical" evidence="8">
    <location>
        <begin position="47"/>
        <end position="71"/>
    </location>
</feature>
<dbReference type="InterPro" id="IPR042097">
    <property type="entry name" value="Aminopeptidase_N-like_N_sf"/>
</dbReference>
<accession>A0A9J7KV87</accession>
<reference evidence="12" key="1">
    <citation type="journal article" date="2020" name="Nat. Ecol. Evol.">
        <title>Deeply conserved synteny resolves early events in vertebrate evolution.</title>
        <authorList>
            <person name="Simakov O."/>
            <person name="Marletaz F."/>
            <person name="Yue J.X."/>
            <person name="O'Connell B."/>
            <person name="Jenkins J."/>
            <person name="Brandt A."/>
            <person name="Calef R."/>
            <person name="Tung C.H."/>
            <person name="Huang T.K."/>
            <person name="Schmutz J."/>
            <person name="Satoh N."/>
            <person name="Yu J.K."/>
            <person name="Putnam N.H."/>
            <person name="Green R.E."/>
            <person name="Rokhsar D.S."/>
        </authorList>
    </citation>
    <scope>NUCLEOTIDE SEQUENCE [LARGE SCALE GENOMIC DNA]</scope>
    <source>
        <strain evidence="12">S238N-H82</strain>
    </source>
</reference>
<keyword evidence="8" id="KW-0812">Transmembrane</keyword>
<dbReference type="Pfam" id="PF11838">
    <property type="entry name" value="ERAP1_C"/>
    <property type="match status" value="1"/>
</dbReference>
<dbReference type="Gene3D" id="1.25.50.20">
    <property type="match status" value="1"/>
</dbReference>
<evidence type="ECO:0000256" key="8">
    <source>
        <dbReference type="RuleBase" id="RU364040"/>
    </source>
</evidence>
<dbReference type="CDD" id="cd09601">
    <property type="entry name" value="M1_APN-Q_like"/>
    <property type="match status" value="1"/>
</dbReference>
<dbReference type="GO" id="GO:0005615">
    <property type="term" value="C:extracellular space"/>
    <property type="evidence" value="ECO:0000318"/>
    <property type="project" value="GO_Central"/>
</dbReference>
<dbReference type="InterPro" id="IPR045357">
    <property type="entry name" value="Aminopeptidase_N-like_N"/>
</dbReference>
<protein>
    <recommendedName>
        <fullName evidence="8">Aminopeptidase</fullName>
        <ecNumber evidence="8">3.4.11.-</ecNumber>
    </recommendedName>
</protein>
<dbReference type="InterPro" id="IPR001930">
    <property type="entry name" value="Peptidase_M1"/>
</dbReference>
<evidence type="ECO:0000313" key="13">
    <source>
        <dbReference type="RefSeq" id="XP_035670752.1"/>
    </source>
</evidence>
<dbReference type="PRINTS" id="PR00756">
    <property type="entry name" value="ALADIPTASE"/>
</dbReference>
<dbReference type="PANTHER" id="PTHR11533">
    <property type="entry name" value="PROTEASE M1 ZINC METALLOPROTEASE"/>
    <property type="match status" value="1"/>
</dbReference>
<keyword evidence="8" id="KW-0031">Aminopeptidase</keyword>
<comment type="similarity">
    <text evidence="1 8">Belongs to the peptidase M1 family.</text>
</comment>
<dbReference type="InterPro" id="IPR050344">
    <property type="entry name" value="Peptidase_M1_aminopeptidases"/>
</dbReference>
<dbReference type="InterPro" id="IPR034016">
    <property type="entry name" value="M1_APN-typ"/>
</dbReference>
<dbReference type="GO" id="GO:0043171">
    <property type="term" value="P:peptide catabolic process"/>
    <property type="evidence" value="ECO:0000318"/>
    <property type="project" value="GO_Central"/>
</dbReference>
<dbReference type="InterPro" id="IPR027268">
    <property type="entry name" value="Peptidase_M4/M1_CTD_sf"/>
</dbReference>
<dbReference type="RefSeq" id="XP_035670752.1">
    <property type="nucleotide sequence ID" value="XM_035814859.1"/>
</dbReference>
<dbReference type="KEGG" id="bfo:118412153"/>
<name>A0A9J7KV87_BRAFL</name>
<proteinExistence type="inferred from homology"/>
<evidence type="ECO:0000259" key="11">
    <source>
        <dbReference type="Pfam" id="PF17900"/>
    </source>
</evidence>
<keyword evidence="8" id="KW-0472">Membrane</keyword>
<comment type="cofactor">
    <cofactor evidence="7 8">
        <name>Zn(2+)</name>
        <dbReference type="ChEBI" id="CHEBI:29105"/>
    </cofactor>
    <text evidence="7 8">Binds 1 zinc ion per subunit.</text>
</comment>
<keyword evidence="8" id="KW-1133">Transmembrane helix</keyword>
<keyword evidence="3 7" id="KW-0479">Metal-binding</keyword>
<dbReference type="GO" id="GO:0006508">
    <property type="term" value="P:proteolysis"/>
    <property type="evidence" value="ECO:0000318"/>
    <property type="project" value="GO_Central"/>
</dbReference>
<feature type="binding site" evidence="7">
    <location>
        <position position="425"/>
    </location>
    <ligand>
        <name>Zn(2+)</name>
        <dbReference type="ChEBI" id="CHEBI:29105"/>
        <note>catalytic</note>
    </ligand>
</feature>
<feature type="domain" description="ERAP1-like C-terminal" evidence="10">
    <location>
        <begin position="646"/>
        <end position="966"/>
    </location>
</feature>
<feature type="binding site" evidence="7">
    <location>
        <position position="444"/>
    </location>
    <ligand>
        <name>Zn(2+)</name>
        <dbReference type="ChEBI" id="CHEBI:29105"/>
        <note>catalytic</note>
    </ligand>
</feature>
<dbReference type="AlphaFoldDB" id="A0A9J7KV87"/>
<dbReference type="EC" id="3.4.11.-" evidence="8"/>
<reference evidence="13" key="2">
    <citation type="submission" date="2025-08" db="UniProtKB">
        <authorList>
            <consortium name="RefSeq"/>
        </authorList>
    </citation>
    <scope>IDENTIFICATION</scope>
    <source>
        <strain evidence="13">S238N-H82</strain>
        <tissue evidence="13">Testes</tissue>
    </source>
</reference>
<evidence type="ECO:0000259" key="9">
    <source>
        <dbReference type="Pfam" id="PF01433"/>
    </source>
</evidence>
<gene>
    <name evidence="13" type="primary">LOC118412153</name>
</gene>
<dbReference type="Gene3D" id="2.60.40.1910">
    <property type="match status" value="1"/>
</dbReference>
<dbReference type="Gene3D" id="2.60.40.1730">
    <property type="entry name" value="tricorn interacting facor f3 domain"/>
    <property type="match status" value="1"/>
</dbReference>
<keyword evidence="4 8" id="KW-0378">Hydrolase</keyword>
<evidence type="ECO:0000256" key="1">
    <source>
        <dbReference type="ARBA" id="ARBA00010136"/>
    </source>
</evidence>